<dbReference type="Proteomes" id="UP000001075">
    <property type="component" value="Unassembled WGS sequence"/>
</dbReference>
<dbReference type="EMBL" id="JH000499">
    <property type="protein sequence ID" value="EGW08050.1"/>
    <property type="molecule type" value="Genomic_DNA"/>
</dbReference>
<dbReference type="AlphaFoldDB" id="G3HLX8"/>
<name>G3HLX8_CRIGR</name>
<proteinExistence type="predicted"/>
<evidence type="ECO:0000313" key="2">
    <source>
        <dbReference type="Proteomes" id="UP000001075"/>
    </source>
</evidence>
<accession>G3HLX8</accession>
<evidence type="ECO:0000313" key="1">
    <source>
        <dbReference type="EMBL" id="EGW08050.1"/>
    </source>
</evidence>
<organism evidence="1 2">
    <name type="scientific">Cricetulus griseus</name>
    <name type="common">Chinese hamster</name>
    <name type="synonym">Cricetulus barabensis griseus</name>
    <dbReference type="NCBI Taxonomy" id="10029"/>
    <lineage>
        <taxon>Eukaryota</taxon>
        <taxon>Metazoa</taxon>
        <taxon>Chordata</taxon>
        <taxon>Craniata</taxon>
        <taxon>Vertebrata</taxon>
        <taxon>Euteleostomi</taxon>
        <taxon>Mammalia</taxon>
        <taxon>Eutheria</taxon>
        <taxon>Euarchontoglires</taxon>
        <taxon>Glires</taxon>
        <taxon>Rodentia</taxon>
        <taxon>Myomorpha</taxon>
        <taxon>Muroidea</taxon>
        <taxon>Cricetidae</taxon>
        <taxon>Cricetinae</taxon>
        <taxon>Cricetulus</taxon>
    </lineage>
</organism>
<protein>
    <submittedName>
        <fullName evidence="1">Uncharacterized protein</fullName>
    </submittedName>
</protein>
<reference evidence="2" key="1">
    <citation type="journal article" date="2011" name="Nat. Biotechnol.">
        <title>The genomic sequence of the Chinese hamster ovary (CHO)-K1 cell line.</title>
        <authorList>
            <person name="Xu X."/>
            <person name="Nagarajan H."/>
            <person name="Lewis N.E."/>
            <person name="Pan S."/>
            <person name="Cai Z."/>
            <person name="Liu X."/>
            <person name="Chen W."/>
            <person name="Xie M."/>
            <person name="Wang W."/>
            <person name="Hammond S."/>
            <person name="Andersen M.R."/>
            <person name="Neff N."/>
            <person name="Passarelli B."/>
            <person name="Koh W."/>
            <person name="Fan H.C."/>
            <person name="Wang J."/>
            <person name="Gui Y."/>
            <person name="Lee K.H."/>
            <person name="Betenbaugh M.J."/>
            <person name="Quake S.R."/>
            <person name="Famili I."/>
            <person name="Palsson B.O."/>
            <person name="Wang J."/>
        </authorList>
    </citation>
    <scope>NUCLEOTIDE SEQUENCE [LARGE SCALE GENOMIC DNA]</scope>
    <source>
        <strain evidence="2">CHO K1 cell line</strain>
    </source>
</reference>
<dbReference type="InParanoid" id="G3HLX8"/>
<gene>
    <name evidence="1" type="ORF">I79_011722</name>
</gene>
<sequence>MVLIQDLFPSTPPPPPIHSGRFGRLRAGSHWYNKDLPDFALLLSLFLLPTPKA</sequence>